<dbReference type="Pfam" id="PF04930">
    <property type="entry name" value="FUN14"/>
    <property type="match status" value="1"/>
</dbReference>
<sequence>MLPGISAHLWLAQSPPWTRRGAFRVGVRSLRGDLERRAACAAVGGEPLWGARVFGDVHTDAHGCVVRHCAADKCRRTLQANEMALAMGALGGYGLRSAGRLVVGLVGCQLVLLKVLEWRGCVTIHWKVLFADLNPVVWMRRAADGVRRLQARRSSKGKWSAAGPVGSPPGGGEAPWDAGTYRRWQNVSVMAAFTWGMLLGATVLP</sequence>
<name>A0AAV9J1S9_CYACA</name>
<keyword evidence="5" id="KW-0472">Membrane</keyword>
<proteinExistence type="inferred from homology"/>
<comment type="subcellular location">
    <subcellularLocation>
        <location evidence="1">Membrane</location>
    </subcellularLocation>
</comment>
<evidence type="ECO:0000256" key="3">
    <source>
        <dbReference type="ARBA" id="ARBA00022692"/>
    </source>
</evidence>
<dbReference type="GO" id="GO:0016020">
    <property type="term" value="C:membrane"/>
    <property type="evidence" value="ECO:0007669"/>
    <property type="project" value="UniProtKB-SubCell"/>
</dbReference>
<evidence type="ECO:0000256" key="1">
    <source>
        <dbReference type="ARBA" id="ARBA00004370"/>
    </source>
</evidence>
<dbReference type="AlphaFoldDB" id="A0AAV9J1S9"/>
<dbReference type="InterPro" id="IPR007014">
    <property type="entry name" value="FUN14"/>
</dbReference>
<comment type="similarity">
    <text evidence="2">Belongs to the FUN14 family.</text>
</comment>
<protein>
    <submittedName>
        <fullName evidence="7">Uncharacterized protein</fullName>
    </submittedName>
</protein>
<dbReference type="Proteomes" id="UP001301350">
    <property type="component" value="Unassembled WGS sequence"/>
</dbReference>
<evidence type="ECO:0000256" key="6">
    <source>
        <dbReference type="SAM" id="MobiDB-lite"/>
    </source>
</evidence>
<gene>
    <name evidence="7" type="ORF">CDCA_CDCA18G4560</name>
</gene>
<feature type="region of interest" description="Disordered" evidence="6">
    <location>
        <begin position="155"/>
        <end position="176"/>
    </location>
</feature>
<evidence type="ECO:0000256" key="2">
    <source>
        <dbReference type="ARBA" id="ARBA00009160"/>
    </source>
</evidence>
<keyword evidence="4" id="KW-1133">Transmembrane helix</keyword>
<accession>A0AAV9J1S9</accession>
<keyword evidence="3" id="KW-0812">Transmembrane</keyword>
<keyword evidence="8" id="KW-1185">Reference proteome</keyword>
<evidence type="ECO:0000313" key="7">
    <source>
        <dbReference type="EMBL" id="KAK4538535.1"/>
    </source>
</evidence>
<organism evidence="7 8">
    <name type="scientific">Cyanidium caldarium</name>
    <name type="common">Red alga</name>
    <dbReference type="NCBI Taxonomy" id="2771"/>
    <lineage>
        <taxon>Eukaryota</taxon>
        <taxon>Rhodophyta</taxon>
        <taxon>Bangiophyceae</taxon>
        <taxon>Cyanidiales</taxon>
        <taxon>Cyanidiaceae</taxon>
        <taxon>Cyanidium</taxon>
    </lineage>
</organism>
<evidence type="ECO:0000256" key="5">
    <source>
        <dbReference type="ARBA" id="ARBA00023136"/>
    </source>
</evidence>
<comment type="caution">
    <text evidence="7">The sequence shown here is derived from an EMBL/GenBank/DDBJ whole genome shotgun (WGS) entry which is preliminary data.</text>
</comment>
<evidence type="ECO:0000256" key="4">
    <source>
        <dbReference type="ARBA" id="ARBA00022989"/>
    </source>
</evidence>
<evidence type="ECO:0000313" key="8">
    <source>
        <dbReference type="Proteomes" id="UP001301350"/>
    </source>
</evidence>
<dbReference type="EMBL" id="JANCYW010000018">
    <property type="protein sequence ID" value="KAK4538535.1"/>
    <property type="molecule type" value="Genomic_DNA"/>
</dbReference>
<reference evidence="7 8" key="1">
    <citation type="submission" date="2022-07" db="EMBL/GenBank/DDBJ databases">
        <title>Genome-wide signatures of adaptation to extreme environments.</title>
        <authorList>
            <person name="Cho C.H."/>
            <person name="Yoon H.S."/>
        </authorList>
    </citation>
    <scope>NUCLEOTIDE SEQUENCE [LARGE SCALE GENOMIC DNA]</scope>
    <source>
        <strain evidence="7 8">DBV 063 E5</strain>
    </source>
</reference>